<reference evidence="2" key="2">
    <citation type="submission" date="2020-11" db="EMBL/GenBank/DDBJ databases">
        <authorList>
            <person name="McCartney M.A."/>
            <person name="Auch B."/>
            <person name="Kono T."/>
            <person name="Mallez S."/>
            <person name="Becker A."/>
            <person name="Gohl D.M."/>
            <person name="Silverstein K.A.T."/>
            <person name="Koren S."/>
            <person name="Bechman K.B."/>
            <person name="Herman A."/>
            <person name="Abrahante J.E."/>
            <person name="Garbe J."/>
        </authorList>
    </citation>
    <scope>NUCLEOTIDE SEQUENCE</scope>
    <source>
        <strain evidence="2">Duluth1</strain>
        <tissue evidence="2">Whole animal</tissue>
    </source>
</reference>
<accession>A0A9D4REL7</accession>
<dbReference type="EMBL" id="JAIWYP010000002">
    <property type="protein sequence ID" value="KAH3865681.1"/>
    <property type="molecule type" value="Genomic_DNA"/>
</dbReference>
<feature type="compositionally biased region" description="Basic and acidic residues" evidence="1">
    <location>
        <begin position="16"/>
        <end position="29"/>
    </location>
</feature>
<keyword evidence="3" id="KW-1185">Reference proteome</keyword>
<dbReference type="Proteomes" id="UP000828390">
    <property type="component" value="Unassembled WGS sequence"/>
</dbReference>
<evidence type="ECO:0000313" key="2">
    <source>
        <dbReference type="EMBL" id="KAH3865681.1"/>
    </source>
</evidence>
<sequence>MLPWVECELIAGGVTDWRKQTNRPTDRPTDQQTDQQTGQKQYVPHYYILSILSIVSMKEPHWKTMRISGIKPLWKTMRISGIKPESELRNILSILSLKEPGISTEKEPGIILSSKQGISALSTEHEITTMESHENIGKHRESVLTTTENHENIGYHMVEDKINKG</sequence>
<name>A0A9D4REL7_DREPO</name>
<protein>
    <submittedName>
        <fullName evidence="2">Uncharacterized protein</fullName>
    </submittedName>
</protein>
<feature type="region of interest" description="Disordered" evidence="1">
    <location>
        <begin position="16"/>
        <end position="38"/>
    </location>
</feature>
<gene>
    <name evidence="2" type="ORF">DPMN_028723</name>
</gene>
<proteinExistence type="predicted"/>
<dbReference type="AlphaFoldDB" id="A0A9D4REL7"/>
<reference evidence="2" key="1">
    <citation type="journal article" date="2019" name="bioRxiv">
        <title>The Genome of the Zebra Mussel, Dreissena polymorpha: A Resource for Invasive Species Research.</title>
        <authorList>
            <person name="McCartney M.A."/>
            <person name="Auch B."/>
            <person name="Kono T."/>
            <person name="Mallez S."/>
            <person name="Zhang Y."/>
            <person name="Obille A."/>
            <person name="Becker A."/>
            <person name="Abrahante J.E."/>
            <person name="Garbe J."/>
            <person name="Badalamenti J.P."/>
            <person name="Herman A."/>
            <person name="Mangelson H."/>
            <person name="Liachko I."/>
            <person name="Sullivan S."/>
            <person name="Sone E.D."/>
            <person name="Koren S."/>
            <person name="Silverstein K.A.T."/>
            <person name="Beckman K.B."/>
            <person name="Gohl D.M."/>
        </authorList>
    </citation>
    <scope>NUCLEOTIDE SEQUENCE</scope>
    <source>
        <strain evidence="2">Duluth1</strain>
        <tissue evidence="2">Whole animal</tissue>
    </source>
</reference>
<comment type="caution">
    <text evidence="2">The sequence shown here is derived from an EMBL/GenBank/DDBJ whole genome shotgun (WGS) entry which is preliminary data.</text>
</comment>
<evidence type="ECO:0000256" key="1">
    <source>
        <dbReference type="SAM" id="MobiDB-lite"/>
    </source>
</evidence>
<evidence type="ECO:0000313" key="3">
    <source>
        <dbReference type="Proteomes" id="UP000828390"/>
    </source>
</evidence>
<organism evidence="2 3">
    <name type="scientific">Dreissena polymorpha</name>
    <name type="common">Zebra mussel</name>
    <name type="synonym">Mytilus polymorpha</name>
    <dbReference type="NCBI Taxonomy" id="45954"/>
    <lineage>
        <taxon>Eukaryota</taxon>
        <taxon>Metazoa</taxon>
        <taxon>Spiralia</taxon>
        <taxon>Lophotrochozoa</taxon>
        <taxon>Mollusca</taxon>
        <taxon>Bivalvia</taxon>
        <taxon>Autobranchia</taxon>
        <taxon>Heteroconchia</taxon>
        <taxon>Euheterodonta</taxon>
        <taxon>Imparidentia</taxon>
        <taxon>Neoheterodontei</taxon>
        <taxon>Myida</taxon>
        <taxon>Dreissenoidea</taxon>
        <taxon>Dreissenidae</taxon>
        <taxon>Dreissena</taxon>
    </lineage>
</organism>